<keyword evidence="2" id="KW-1003">Cell membrane</keyword>
<dbReference type="EMBL" id="JACHJT010000002">
    <property type="protein sequence ID" value="MBB4935183.1"/>
    <property type="molecule type" value="Genomic_DNA"/>
</dbReference>
<comment type="caution">
    <text evidence="8">The sequence shown here is derived from an EMBL/GenBank/DDBJ whole genome shotgun (WGS) entry which is preliminary data.</text>
</comment>
<keyword evidence="5 6" id="KW-0472">Membrane</keyword>
<dbReference type="Proteomes" id="UP000523007">
    <property type="component" value="Unassembled WGS sequence"/>
</dbReference>
<comment type="subcellular location">
    <subcellularLocation>
        <location evidence="1">Cell membrane</location>
        <topology evidence="1">Multi-pass membrane protein</topology>
    </subcellularLocation>
</comment>
<evidence type="ECO:0000256" key="1">
    <source>
        <dbReference type="ARBA" id="ARBA00004651"/>
    </source>
</evidence>
<gene>
    <name evidence="8" type="ORF">F4561_006077</name>
</gene>
<dbReference type="InterPro" id="IPR003838">
    <property type="entry name" value="ABC3_permease_C"/>
</dbReference>
<feature type="transmembrane region" description="Helical" evidence="6">
    <location>
        <begin position="492"/>
        <end position="511"/>
    </location>
</feature>
<dbReference type="PANTHER" id="PTHR30287:SF1">
    <property type="entry name" value="INNER MEMBRANE PROTEIN"/>
    <property type="match status" value="1"/>
</dbReference>
<keyword evidence="9" id="KW-1185">Reference proteome</keyword>
<evidence type="ECO:0000256" key="2">
    <source>
        <dbReference type="ARBA" id="ARBA00022475"/>
    </source>
</evidence>
<accession>A0A7W7RPD2</accession>
<proteinExistence type="predicted"/>
<dbReference type="PANTHER" id="PTHR30287">
    <property type="entry name" value="MEMBRANE COMPONENT OF PREDICTED ABC SUPERFAMILY METABOLITE UPTAKE TRANSPORTER"/>
    <property type="match status" value="1"/>
</dbReference>
<feature type="transmembrane region" description="Helical" evidence="6">
    <location>
        <begin position="729"/>
        <end position="747"/>
    </location>
</feature>
<dbReference type="GO" id="GO:0005886">
    <property type="term" value="C:plasma membrane"/>
    <property type="evidence" value="ECO:0007669"/>
    <property type="project" value="UniProtKB-SubCell"/>
</dbReference>
<keyword evidence="4 6" id="KW-1133">Transmembrane helix</keyword>
<evidence type="ECO:0000313" key="8">
    <source>
        <dbReference type="EMBL" id="MBB4935183.1"/>
    </source>
</evidence>
<dbReference type="AlphaFoldDB" id="A0A7W7RPD2"/>
<feature type="transmembrane region" description="Helical" evidence="6">
    <location>
        <begin position="411"/>
        <end position="431"/>
    </location>
</feature>
<keyword evidence="3 6" id="KW-0812">Transmembrane</keyword>
<dbReference type="RefSeq" id="WP_312885704.1">
    <property type="nucleotide sequence ID" value="NZ_JACHJT010000002.1"/>
</dbReference>
<organism evidence="8 9">
    <name type="scientific">Lipingzhangella halophila</name>
    <dbReference type="NCBI Taxonomy" id="1783352"/>
    <lineage>
        <taxon>Bacteria</taxon>
        <taxon>Bacillati</taxon>
        <taxon>Actinomycetota</taxon>
        <taxon>Actinomycetes</taxon>
        <taxon>Streptosporangiales</taxon>
        <taxon>Nocardiopsidaceae</taxon>
        <taxon>Lipingzhangella</taxon>
    </lineage>
</organism>
<evidence type="ECO:0000256" key="6">
    <source>
        <dbReference type="SAM" id="Phobius"/>
    </source>
</evidence>
<evidence type="ECO:0000259" key="7">
    <source>
        <dbReference type="Pfam" id="PF02687"/>
    </source>
</evidence>
<feature type="transmembrane region" description="Helical" evidence="6">
    <location>
        <begin position="12"/>
        <end position="36"/>
    </location>
</feature>
<feature type="transmembrane region" description="Helical" evidence="6">
    <location>
        <begin position="315"/>
        <end position="339"/>
    </location>
</feature>
<evidence type="ECO:0000256" key="5">
    <source>
        <dbReference type="ARBA" id="ARBA00023136"/>
    </source>
</evidence>
<dbReference type="Pfam" id="PF02687">
    <property type="entry name" value="FtsX"/>
    <property type="match status" value="2"/>
</dbReference>
<protein>
    <submittedName>
        <fullName evidence="8">Putative ABC transport system permease protein</fullName>
    </submittedName>
</protein>
<evidence type="ECO:0000313" key="9">
    <source>
        <dbReference type="Proteomes" id="UP000523007"/>
    </source>
</evidence>
<evidence type="ECO:0000256" key="3">
    <source>
        <dbReference type="ARBA" id="ARBA00022692"/>
    </source>
</evidence>
<feature type="transmembrane region" description="Helical" evidence="6">
    <location>
        <begin position="359"/>
        <end position="383"/>
    </location>
</feature>
<evidence type="ECO:0000256" key="4">
    <source>
        <dbReference type="ARBA" id="ARBA00022989"/>
    </source>
</evidence>
<sequence>MSLAAKLARGQISGLLAVAIAVMGGAAFVTIGGVLADTGLRSHPPVERLPGAEAVVTAPQSLSQAEDLDVALPERRGLPETLVERLDDLPEVDTAVGDIGFPAAVATAEGATSGADPRTAGRAWSSTALLGSTEVTGTPPRNADEVALDAATASEAGVEVGDQVPVTAAGQTSEYRLSAVVDTASSGIFLADAAAAELAGRTDGPREGTVDLVGVSAAPGVSSDDLDDAVRGSIGAADSTEGEVYSGAARGDAETPAAASARTLLLMLAGSFSGVVLVVIGFTVAGAVSISVAAQRRQLALLRAIGATPRQIRRLVLTPNLLATLVALPFGIGAGYVLASQMHGLLAGFGLFPPTLPMSLGPLPAVAAAALLSLTVWISVLAASAGASNVEPATALVETAAEPRAPRPWRLGAGAALLLASVVLSVSPLLIGSELAIVGTAIGSLVAVIGLGLAGPALLRMVSGALARRLPATASPLTWLAVRNLHGHSYRVAGAVASLAMVVTFLLGYGYSHTTLLTASADQKTAGELADYQISASQLGGLPDGLASSVRDASGVAAAVTSTPTSVVWPSEEFGDHVLEERSVQALGPDAGEVLDLGVTEGDLDRLTGDTVALGASFAGSNDAEVGDRVSFHMGDGAEVEAEVVALYERELGYGPVTLSRDLASGHVTGDLEASLLVRAESGEEPGEATETGQALARVAQERPGVEVTPLTASGDAAGGGLQVPAETMINLVVLVALLGYMLLSVANRLAAQTLQRGPEVTTLRAVGMTPGQVRSLLRRESLIIAVGAIGAGVLATAIPLLFAGIGLLGRPWPGGPVWPLPTIVLVVALLAWLCVEFPGRRLAAATIRR</sequence>
<feature type="transmembrane region" description="Helical" evidence="6">
    <location>
        <begin position="264"/>
        <end position="294"/>
    </location>
</feature>
<dbReference type="InterPro" id="IPR038766">
    <property type="entry name" value="Membrane_comp_ABC_pdt"/>
</dbReference>
<feature type="domain" description="ABC3 transporter permease C-terminal" evidence="7">
    <location>
        <begin position="271"/>
        <end position="391"/>
    </location>
</feature>
<feature type="domain" description="ABC3 transporter permease C-terminal" evidence="7">
    <location>
        <begin position="733"/>
        <end position="844"/>
    </location>
</feature>
<feature type="transmembrane region" description="Helical" evidence="6">
    <location>
        <begin position="783"/>
        <end position="806"/>
    </location>
</feature>
<feature type="transmembrane region" description="Helical" evidence="6">
    <location>
        <begin position="818"/>
        <end position="840"/>
    </location>
</feature>
<reference evidence="8 9" key="1">
    <citation type="submission" date="2020-08" db="EMBL/GenBank/DDBJ databases">
        <title>Sequencing the genomes of 1000 actinobacteria strains.</title>
        <authorList>
            <person name="Klenk H.-P."/>
        </authorList>
    </citation>
    <scope>NUCLEOTIDE SEQUENCE [LARGE SCALE GENOMIC DNA]</scope>
    <source>
        <strain evidence="8 9">DSM 102030</strain>
    </source>
</reference>
<name>A0A7W7RPD2_9ACTN</name>
<feature type="transmembrane region" description="Helical" evidence="6">
    <location>
        <begin position="437"/>
        <end position="459"/>
    </location>
</feature>